<keyword evidence="3" id="KW-1185">Reference proteome</keyword>
<protein>
    <submittedName>
        <fullName evidence="2">Uncharacterized protein</fullName>
    </submittedName>
</protein>
<sequence>MVSFLIGNVFLLELNIPLIGLWVRLDRFEPAPQLIGFVLGPMMEEYFRRTMLLSRGDALVLLERPGSALLLAAALLLFVAALVPVARWRAIIHRQTHGKTA</sequence>
<dbReference type="PANTHER" id="PTHR35342:SF5">
    <property type="entry name" value="TRICARBOXYLIC TRANSPORT PROTEIN"/>
    <property type="match status" value="1"/>
</dbReference>
<evidence type="ECO:0000313" key="3">
    <source>
        <dbReference type="Proteomes" id="UP000996601"/>
    </source>
</evidence>
<evidence type="ECO:0000256" key="1">
    <source>
        <dbReference type="SAM" id="Phobius"/>
    </source>
</evidence>
<evidence type="ECO:0000313" key="2">
    <source>
        <dbReference type="EMBL" id="MCQ4633583.1"/>
    </source>
</evidence>
<dbReference type="RefSeq" id="WP_369431727.1">
    <property type="nucleotide sequence ID" value="NZ_WHSB02000013.1"/>
</dbReference>
<feature type="transmembrane region" description="Helical" evidence="1">
    <location>
        <begin position="68"/>
        <end position="86"/>
    </location>
</feature>
<gene>
    <name evidence="2" type="ORF">GB927_026330</name>
</gene>
<dbReference type="PANTHER" id="PTHR35342">
    <property type="entry name" value="TRICARBOXYLIC TRANSPORT PROTEIN"/>
    <property type="match status" value="1"/>
</dbReference>
<keyword evidence="1" id="KW-1133">Transmembrane helix</keyword>
<dbReference type="EMBL" id="WHSB02000013">
    <property type="protein sequence ID" value="MCQ4633583.1"/>
    <property type="molecule type" value="Genomic_DNA"/>
</dbReference>
<keyword evidence="1" id="KW-0472">Membrane</keyword>
<accession>A0ABT1REH5</accession>
<comment type="caution">
    <text evidence="2">The sequence shown here is derived from an EMBL/GenBank/DDBJ whole genome shotgun (WGS) entry which is preliminary data.</text>
</comment>
<keyword evidence="1" id="KW-0812">Transmembrane</keyword>
<organism evidence="2 3">
    <name type="scientific">Shinella lacus</name>
    <dbReference type="NCBI Taxonomy" id="2654216"/>
    <lineage>
        <taxon>Bacteria</taxon>
        <taxon>Pseudomonadati</taxon>
        <taxon>Pseudomonadota</taxon>
        <taxon>Alphaproteobacteria</taxon>
        <taxon>Hyphomicrobiales</taxon>
        <taxon>Rhizobiaceae</taxon>
        <taxon>Shinella</taxon>
    </lineage>
</organism>
<name>A0ABT1REH5_9HYPH</name>
<dbReference type="Proteomes" id="UP000996601">
    <property type="component" value="Unassembled WGS sequence"/>
</dbReference>
<proteinExistence type="predicted"/>
<reference evidence="2" key="1">
    <citation type="submission" date="2021-07" db="EMBL/GenBank/DDBJ databases">
        <title>Shinella sp. nov., a novel member of the genus Shinella from water.</title>
        <authorList>
            <person name="Deng Y."/>
        </authorList>
    </citation>
    <scope>NUCLEOTIDE SEQUENCE</scope>
    <source>
        <strain evidence="2">CPCC 100929</strain>
    </source>
</reference>